<dbReference type="GO" id="GO:0008270">
    <property type="term" value="F:zinc ion binding"/>
    <property type="evidence" value="ECO:0007669"/>
    <property type="project" value="InterPro"/>
</dbReference>
<dbReference type="PANTHER" id="PTHR31845">
    <property type="entry name" value="FINGER DOMAIN PROTEIN, PUTATIVE-RELATED"/>
    <property type="match status" value="1"/>
</dbReference>
<evidence type="ECO:0000313" key="9">
    <source>
        <dbReference type="Proteomes" id="UP001303115"/>
    </source>
</evidence>
<name>A0AAN6SM81_9PEZI</name>
<dbReference type="Proteomes" id="UP001303115">
    <property type="component" value="Unassembled WGS sequence"/>
</dbReference>
<feature type="compositionally biased region" description="Basic and acidic residues" evidence="6">
    <location>
        <begin position="312"/>
        <end position="331"/>
    </location>
</feature>
<feature type="region of interest" description="Disordered" evidence="6">
    <location>
        <begin position="60"/>
        <end position="106"/>
    </location>
</feature>
<keyword evidence="2" id="KW-0805">Transcription regulation</keyword>
<dbReference type="GO" id="GO:0000981">
    <property type="term" value="F:DNA-binding transcription factor activity, RNA polymerase II-specific"/>
    <property type="evidence" value="ECO:0007669"/>
    <property type="project" value="InterPro"/>
</dbReference>
<protein>
    <submittedName>
        <fullName evidence="8">Fungal zn(2)-Cys(6) binuclear cluster domain-protein</fullName>
    </submittedName>
</protein>
<dbReference type="SUPFAM" id="SSF57701">
    <property type="entry name" value="Zn2/Cys6 DNA-binding domain"/>
    <property type="match status" value="1"/>
</dbReference>
<feature type="compositionally biased region" description="Low complexity" evidence="6">
    <location>
        <begin position="62"/>
        <end position="75"/>
    </location>
</feature>
<dbReference type="PROSITE" id="PS00463">
    <property type="entry name" value="ZN2_CY6_FUNGAL_1"/>
    <property type="match status" value="1"/>
</dbReference>
<feature type="compositionally biased region" description="Pro residues" evidence="6">
    <location>
        <begin position="95"/>
        <end position="106"/>
    </location>
</feature>
<dbReference type="Pfam" id="PF00172">
    <property type="entry name" value="Zn_clus"/>
    <property type="match status" value="1"/>
</dbReference>
<keyword evidence="3" id="KW-0238">DNA-binding</keyword>
<dbReference type="InterPro" id="IPR001138">
    <property type="entry name" value="Zn2Cys6_DnaBD"/>
</dbReference>
<feature type="domain" description="Zn(2)-C6 fungal-type" evidence="7">
    <location>
        <begin position="18"/>
        <end position="53"/>
    </location>
</feature>
<evidence type="ECO:0000256" key="4">
    <source>
        <dbReference type="ARBA" id="ARBA00023163"/>
    </source>
</evidence>
<dbReference type="PROSITE" id="PS50048">
    <property type="entry name" value="ZN2_CY6_FUNGAL_2"/>
    <property type="match status" value="1"/>
</dbReference>
<feature type="region of interest" description="Disordered" evidence="6">
    <location>
        <begin position="300"/>
        <end position="345"/>
    </location>
</feature>
<proteinExistence type="predicted"/>
<comment type="caution">
    <text evidence="8">The sequence shown here is derived from an EMBL/GenBank/DDBJ whole genome shotgun (WGS) entry which is preliminary data.</text>
</comment>
<dbReference type="GO" id="GO:0000976">
    <property type="term" value="F:transcription cis-regulatory region binding"/>
    <property type="evidence" value="ECO:0007669"/>
    <property type="project" value="TreeGrafter"/>
</dbReference>
<accession>A0AAN6SM81</accession>
<keyword evidence="9" id="KW-1185">Reference proteome</keyword>
<gene>
    <name evidence="8" type="ORF">C8A01DRAFT_19507</name>
</gene>
<evidence type="ECO:0000259" key="7">
    <source>
        <dbReference type="PROSITE" id="PS50048"/>
    </source>
</evidence>
<keyword evidence="5" id="KW-0539">Nucleus</keyword>
<dbReference type="InterPro" id="IPR036864">
    <property type="entry name" value="Zn2-C6_fun-type_DNA-bd_sf"/>
</dbReference>
<evidence type="ECO:0000256" key="6">
    <source>
        <dbReference type="SAM" id="MobiDB-lite"/>
    </source>
</evidence>
<evidence type="ECO:0000313" key="8">
    <source>
        <dbReference type="EMBL" id="KAK4033566.1"/>
    </source>
</evidence>
<dbReference type="PANTHER" id="PTHR31845:SF10">
    <property type="entry name" value="ZN(II)2CYS6 TRANSCRIPTION FACTOR (EUROFUNG)"/>
    <property type="match status" value="1"/>
</dbReference>
<keyword evidence="4" id="KW-0804">Transcription</keyword>
<dbReference type="SMART" id="SM00066">
    <property type="entry name" value="GAL4"/>
    <property type="match status" value="1"/>
</dbReference>
<evidence type="ECO:0000256" key="5">
    <source>
        <dbReference type="ARBA" id="ARBA00023242"/>
    </source>
</evidence>
<dbReference type="AlphaFoldDB" id="A0AAN6SM81"/>
<dbReference type="Gene3D" id="4.10.240.10">
    <property type="entry name" value="Zn(2)-C6 fungal-type DNA-binding domain"/>
    <property type="match status" value="1"/>
</dbReference>
<comment type="subcellular location">
    <subcellularLocation>
        <location evidence="1">Nucleus</location>
    </subcellularLocation>
</comment>
<dbReference type="EMBL" id="MU854522">
    <property type="protein sequence ID" value="KAK4033566.1"/>
    <property type="molecule type" value="Genomic_DNA"/>
</dbReference>
<evidence type="ECO:0000256" key="2">
    <source>
        <dbReference type="ARBA" id="ARBA00023015"/>
    </source>
</evidence>
<feature type="region of interest" description="Disordered" evidence="6">
    <location>
        <begin position="385"/>
        <end position="408"/>
    </location>
</feature>
<dbReference type="GO" id="GO:0005634">
    <property type="term" value="C:nucleus"/>
    <property type="evidence" value="ECO:0007669"/>
    <property type="project" value="UniProtKB-SubCell"/>
</dbReference>
<evidence type="ECO:0000256" key="1">
    <source>
        <dbReference type="ARBA" id="ARBA00004123"/>
    </source>
</evidence>
<organism evidence="8 9">
    <name type="scientific">Parachaetomium inaequale</name>
    <dbReference type="NCBI Taxonomy" id="2588326"/>
    <lineage>
        <taxon>Eukaryota</taxon>
        <taxon>Fungi</taxon>
        <taxon>Dikarya</taxon>
        <taxon>Ascomycota</taxon>
        <taxon>Pezizomycotina</taxon>
        <taxon>Sordariomycetes</taxon>
        <taxon>Sordariomycetidae</taxon>
        <taxon>Sordariales</taxon>
        <taxon>Chaetomiaceae</taxon>
        <taxon>Parachaetomium</taxon>
    </lineage>
</organism>
<feature type="compositionally biased region" description="Gly residues" evidence="6">
    <location>
        <begin position="390"/>
        <end position="402"/>
    </location>
</feature>
<sequence length="499" mass="51957">MVPATTVDGDTLQSVRSSCDRCRSYKLKCTVLAQSEGPLPCERCVRAKLPCVFGRRRRAARTAEANPKQQQQQQQRSATPSTAPALPTMRATPPSLTPPTPTPAPDTIPVGSTGAWGLPPPQGFFLGDLYVLDTNNVPAHSGQQQQSGGAMFAWDWPQHGFGLDDTCMLDTTDWSPTLLAMTPMSMQQQPTADDITTVAPISGDTKPGEDVGNSPGLGLWPLLALTAEMQQTLKMLDEGPWRLGGGDEGGENSLDNYPVGTVLHLLQKFGAVAGPVLSQAASAAEAMTVSLMVKECNSESGLAASDGGNNEGMRERGEAPHASERGSKDVEGAGTAGPTGDGPTVNTATVMLILGGYMWLSHICNTVLGHFHTYLSRLPPDANRPDIPGRVGGSGSGGGGATGSASTTSPTLKLGELPCFSAAHDLGKIHNALSMLLAAMGGVEEQLGAGGVVARNLVVSALVSHGAVDGTCGELEDGYRKLTQKVQSVKALLREKMGL</sequence>
<dbReference type="CDD" id="cd00067">
    <property type="entry name" value="GAL4"/>
    <property type="match status" value="1"/>
</dbReference>
<dbReference type="InterPro" id="IPR051089">
    <property type="entry name" value="prtT"/>
</dbReference>
<evidence type="ECO:0000256" key="3">
    <source>
        <dbReference type="ARBA" id="ARBA00023125"/>
    </source>
</evidence>
<reference evidence="9" key="1">
    <citation type="journal article" date="2023" name="Mol. Phylogenet. Evol.">
        <title>Genome-scale phylogeny and comparative genomics of the fungal order Sordariales.</title>
        <authorList>
            <person name="Hensen N."/>
            <person name="Bonometti L."/>
            <person name="Westerberg I."/>
            <person name="Brannstrom I.O."/>
            <person name="Guillou S."/>
            <person name="Cros-Aarteil S."/>
            <person name="Calhoun S."/>
            <person name="Haridas S."/>
            <person name="Kuo A."/>
            <person name="Mondo S."/>
            <person name="Pangilinan J."/>
            <person name="Riley R."/>
            <person name="LaButti K."/>
            <person name="Andreopoulos B."/>
            <person name="Lipzen A."/>
            <person name="Chen C."/>
            <person name="Yan M."/>
            <person name="Daum C."/>
            <person name="Ng V."/>
            <person name="Clum A."/>
            <person name="Steindorff A."/>
            <person name="Ohm R.A."/>
            <person name="Martin F."/>
            <person name="Silar P."/>
            <person name="Natvig D.O."/>
            <person name="Lalanne C."/>
            <person name="Gautier V."/>
            <person name="Ament-Velasquez S.L."/>
            <person name="Kruys A."/>
            <person name="Hutchinson M.I."/>
            <person name="Powell A.J."/>
            <person name="Barry K."/>
            <person name="Miller A.N."/>
            <person name="Grigoriev I.V."/>
            <person name="Debuchy R."/>
            <person name="Gladieux P."/>
            <person name="Hiltunen Thoren M."/>
            <person name="Johannesson H."/>
        </authorList>
    </citation>
    <scope>NUCLEOTIDE SEQUENCE [LARGE SCALE GENOMIC DNA]</scope>
    <source>
        <strain evidence="9">CBS 284.82</strain>
    </source>
</reference>